<dbReference type="InterPro" id="IPR003593">
    <property type="entry name" value="AAA+_ATPase"/>
</dbReference>
<dbReference type="SUPFAM" id="SSF52540">
    <property type="entry name" value="P-loop containing nucleoside triphosphate hydrolases"/>
    <property type="match status" value="1"/>
</dbReference>
<dbReference type="Proteomes" id="UP001143480">
    <property type="component" value="Unassembled WGS sequence"/>
</dbReference>
<keyword evidence="4" id="KW-0547">Nucleotide-binding</keyword>
<dbReference type="PROSITE" id="PS00211">
    <property type="entry name" value="ABC_TRANSPORTER_1"/>
    <property type="match status" value="1"/>
</dbReference>
<dbReference type="CDD" id="cd03230">
    <property type="entry name" value="ABC_DR_subfamily_A"/>
    <property type="match status" value="1"/>
</dbReference>
<dbReference type="AlphaFoldDB" id="A0A9W6NIZ9"/>
<comment type="subcellular location">
    <subcellularLocation>
        <location evidence="1">Cell membrane</location>
        <topology evidence="1">Peripheral membrane protein</topology>
    </subcellularLocation>
</comment>
<dbReference type="GO" id="GO:0046677">
    <property type="term" value="P:response to antibiotic"/>
    <property type="evidence" value="ECO:0007669"/>
    <property type="project" value="UniProtKB-KW"/>
</dbReference>
<keyword evidence="5 8" id="KW-0067">ATP-binding</keyword>
<protein>
    <submittedName>
        <fullName evidence="8">Multidrug ABC transporter ATP-binding protein</fullName>
    </submittedName>
</protein>
<sequence length="284" mass="31472">MIEIDGLRMRYGDRDVLSGVGFAARPGEVVALLAPNGAGKSTTIEILEGFRIRTGGSAAVLGTDPAQGDERWRARVGIVLQAWRDHARWRVRELVGHQARYYPGRAWDPDVLIAAVGLTEQAGQRIGLLSGGQRRRLDLALGLIGRPEVLFLDEPTAGLDPHARREFHQLIQDVIAEYRTTVLLTTHDLDEAERLAARIVILDAGRVIADGTAAELARIAGPDEVRWRLHGEQHIETTSDATGFAYELFRRHGTAVENLEIRRSSLEDTYLELVRRAEDKAARP</sequence>
<evidence type="ECO:0000256" key="5">
    <source>
        <dbReference type="ARBA" id="ARBA00022840"/>
    </source>
</evidence>
<gene>
    <name evidence="8" type="ORF">GCM10017581_011500</name>
</gene>
<accession>A0A9W6NIZ9</accession>
<dbReference type="InterPro" id="IPR050763">
    <property type="entry name" value="ABC_transporter_ATP-binding"/>
</dbReference>
<feature type="domain" description="ABC transporter" evidence="7">
    <location>
        <begin position="2"/>
        <end position="229"/>
    </location>
</feature>
<dbReference type="PROSITE" id="PS50893">
    <property type="entry name" value="ABC_TRANSPORTER_2"/>
    <property type="match status" value="1"/>
</dbReference>
<keyword evidence="9" id="KW-1185">Reference proteome</keyword>
<comment type="caution">
    <text evidence="8">The sequence shown here is derived from an EMBL/GenBank/DDBJ whole genome shotgun (WGS) entry which is preliminary data.</text>
</comment>
<dbReference type="InterPro" id="IPR003439">
    <property type="entry name" value="ABC_transporter-like_ATP-bd"/>
</dbReference>
<evidence type="ECO:0000256" key="2">
    <source>
        <dbReference type="ARBA" id="ARBA00005417"/>
    </source>
</evidence>
<dbReference type="Pfam" id="PF00005">
    <property type="entry name" value="ABC_tran"/>
    <property type="match status" value="1"/>
</dbReference>
<evidence type="ECO:0000256" key="3">
    <source>
        <dbReference type="ARBA" id="ARBA00022448"/>
    </source>
</evidence>
<reference evidence="8" key="2">
    <citation type="submission" date="2023-01" db="EMBL/GenBank/DDBJ databases">
        <authorList>
            <person name="Sun Q."/>
            <person name="Evtushenko L."/>
        </authorList>
    </citation>
    <scope>NUCLEOTIDE SEQUENCE</scope>
    <source>
        <strain evidence="8">VKM Ac-1321</strain>
    </source>
</reference>
<dbReference type="SMART" id="SM00382">
    <property type="entry name" value="AAA"/>
    <property type="match status" value="1"/>
</dbReference>
<name>A0A9W6NIZ9_9ACTN</name>
<comment type="similarity">
    <text evidence="2">Belongs to the ABC transporter superfamily.</text>
</comment>
<evidence type="ECO:0000259" key="7">
    <source>
        <dbReference type="PROSITE" id="PS50893"/>
    </source>
</evidence>
<evidence type="ECO:0000313" key="8">
    <source>
        <dbReference type="EMBL" id="GLK99409.1"/>
    </source>
</evidence>
<keyword evidence="3" id="KW-0813">Transport</keyword>
<organism evidence="8 9">
    <name type="scientific">Dactylosporangium matsuzakiense</name>
    <dbReference type="NCBI Taxonomy" id="53360"/>
    <lineage>
        <taxon>Bacteria</taxon>
        <taxon>Bacillati</taxon>
        <taxon>Actinomycetota</taxon>
        <taxon>Actinomycetes</taxon>
        <taxon>Micromonosporales</taxon>
        <taxon>Micromonosporaceae</taxon>
        <taxon>Dactylosporangium</taxon>
    </lineage>
</organism>
<keyword evidence="6" id="KW-0046">Antibiotic resistance</keyword>
<evidence type="ECO:0000313" key="9">
    <source>
        <dbReference type="Proteomes" id="UP001143480"/>
    </source>
</evidence>
<evidence type="ECO:0000256" key="4">
    <source>
        <dbReference type="ARBA" id="ARBA00022741"/>
    </source>
</evidence>
<evidence type="ECO:0000256" key="1">
    <source>
        <dbReference type="ARBA" id="ARBA00004202"/>
    </source>
</evidence>
<evidence type="ECO:0000256" key="6">
    <source>
        <dbReference type="ARBA" id="ARBA00023251"/>
    </source>
</evidence>
<dbReference type="GO" id="GO:0005886">
    <property type="term" value="C:plasma membrane"/>
    <property type="evidence" value="ECO:0007669"/>
    <property type="project" value="UniProtKB-SubCell"/>
</dbReference>
<dbReference type="InterPro" id="IPR027417">
    <property type="entry name" value="P-loop_NTPase"/>
</dbReference>
<proteinExistence type="inferred from homology"/>
<dbReference type="Gene3D" id="3.40.50.300">
    <property type="entry name" value="P-loop containing nucleotide triphosphate hydrolases"/>
    <property type="match status" value="1"/>
</dbReference>
<dbReference type="PANTHER" id="PTHR42711">
    <property type="entry name" value="ABC TRANSPORTER ATP-BINDING PROTEIN"/>
    <property type="match status" value="1"/>
</dbReference>
<dbReference type="InterPro" id="IPR017871">
    <property type="entry name" value="ABC_transporter-like_CS"/>
</dbReference>
<dbReference type="EMBL" id="BSFP01000004">
    <property type="protein sequence ID" value="GLK99409.1"/>
    <property type="molecule type" value="Genomic_DNA"/>
</dbReference>
<dbReference type="GO" id="GO:0005524">
    <property type="term" value="F:ATP binding"/>
    <property type="evidence" value="ECO:0007669"/>
    <property type="project" value="UniProtKB-KW"/>
</dbReference>
<dbReference type="GO" id="GO:0016887">
    <property type="term" value="F:ATP hydrolysis activity"/>
    <property type="evidence" value="ECO:0007669"/>
    <property type="project" value="InterPro"/>
</dbReference>
<dbReference type="PANTHER" id="PTHR42711:SF5">
    <property type="entry name" value="ABC TRANSPORTER ATP-BINDING PROTEIN NATA"/>
    <property type="match status" value="1"/>
</dbReference>
<reference evidence="8" key="1">
    <citation type="journal article" date="2014" name="Int. J. Syst. Evol. Microbiol.">
        <title>Complete genome sequence of Corynebacterium casei LMG S-19264T (=DSM 44701T), isolated from a smear-ripened cheese.</title>
        <authorList>
            <consortium name="US DOE Joint Genome Institute (JGI-PGF)"/>
            <person name="Walter F."/>
            <person name="Albersmeier A."/>
            <person name="Kalinowski J."/>
            <person name="Ruckert C."/>
        </authorList>
    </citation>
    <scope>NUCLEOTIDE SEQUENCE</scope>
    <source>
        <strain evidence="8">VKM Ac-1321</strain>
    </source>
</reference>